<dbReference type="Gene3D" id="1.10.238.10">
    <property type="entry name" value="EF-hand"/>
    <property type="match status" value="1"/>
</dbReference>
<dbReference type="Proteomes" id="UP000749559">
    <property type="component" value="Unassembled WGS sequence"/>
</dbReference>
<dbReference type="GO" id="GO:0005509">
    <property type="term" value="F:calcium ion binding"/>
    <property type="evidence" value="ECO:0007669"/>
    <property type="project" value="InterPro"/>
</dbReference>
<feature type="region of interest" description="Disordered" evidence="1">
    <location>
        <begin position="367"/>
        <end position="505"/>
    </location>
</feature>
<comment type="caution">
    <text evidence="3">The sequence shown here is derived from an EMBL/GenBank/DDBJ whole genome shotgun (WGS) entry which is preliminary data.</text>
</comment>
<protein>
    <recommendedName>
        <fullName evidence="2">EF-hand domain-containing protein</fullName>
    </recommendedName>
</protein>
<evidence type="ECO:0000313" key="3">
    <source>
        <dbReference type="EMBL" id="CAH1800021.1"/>
    </source>
</evidence>
<feature type="domain" description="EF-hand" evidence="2">
    <location>
        <begin position="510"/>
        <end position="545"/>
    </location>
</feature>
<reference evidence="3" key="1">
    <citation type="submission" date="2022-03" db="EMBL/GenBank/DDBJ databases">
        <authorList>
            <person name="Martin C."/>
        </authorList>
    </citation>
    <scope>NUCLEOTIDE SEQUENCE</scope>
</reference>
<dbReference type="OrthoDB" id="10007716at2759"/>
<dbReference type="PROSITE" id="PS50222">
    <property type="entry name" value="EF_HAND_2"/>
    <property type="match status" value="2"/>
</dbReference>
<feature type="compositionally biased region" description="Pro residues" evidence="1">
    <location>
        <begin position="435"/>
        <end position="454"/>
    </location>
</feature>
<feature type="compositionally biased region" description="Polar residues" evidence="1">
    <location>
        <begin position="367"/>
        <end position="380"/>
    </location>
</feature>
<evidence type="ECO:0000259" key="2">
    <source>
        <dbReference type="PROSITE" id="PS50222"/>
    </source>
</evidence>
<organism evidence="3 4">
    <name type="scientific">Owenia fusiformis</name>
    <name type="common">Polychaete worm</name>
    <dbReference type="NCBI Taxonomy" id="6347"/>
    <lineage>
        <taxon>Eukaryota</taxon>
        <taxon>Metazoa</taxon>
        <taxon>Spiralia</taxon>
        <taxon>Lophotrochozoa</taxon>
        <taxon>Annelida</taxon>
        <taxon>Polychaeta</taxon>
        <taxon>Sedentaria</taxon>
        <taxon>Canalipalpata</taxon>
        <taxon>Sabellida</taxon>
        <taxon>Oweniida</taxon>
        <taxon>Oweniidae</taxon>
        <taxon>Owenia</taxon>
    </lineage>
</organism>
<dbReference type="InterPro" id="IPR002048">
    <property type="entry name" value="EF_hand_dom"/>
</dbReference>
<feature type="region of interest" description="Disordered" evidence="1">
    <location>
        <begin position="75"/>
        <end position="95"/>
    </location>
</feature>
<feature type="domain" description="EF-hand" evidence="2">
    <location>
        <begin position="600"/>
        <end position="635"/>
    </location>
</feature>
<sequence length="711" mass="80662">MIFSVKFGEASRIRIKLSMSHMTKPVQWASLDSSGWSSFGENTRRVVSNMSNETPHRSSNGDIRLPQISSGKSVASIDLSNSQRRDSNELTEHNTKTSYNVSLSFSQDKDSLGKDASSSHGLSIHASPREIQQMIKDGLELPSLVDVNPRFNEHGSSNMMRPGFPMKMHKQKTLGVKGKYDDIRPKKFNPKPLPFQSQNFQPCTMKKSVLIPRRHDSLFSGVSEYVLPRSKDVILHTERYQLERFLKHRRKLRQKIEKLMVAGNTMTQWDKIPDRLKEGMGQQDRLYHEQQQKEKIRGMKRKFGINPLHREQKDLLLGGAKASLGDRLDITNELEKYKTMVLPSSVKDPLVTSKQFLPTIDRTSTIVTSSAPQPTRVRQNSAKRKPVVSTKIKKQSDNGKSSIPFIIRKPTFLNNQKKPQRKVTIEESSSDESVPPSPSPPTPPPQPDPEPTPSPIEASPEALSEEEVDIPSPTPEPSPLPPPRSAVSRHPPKTPNPLKGADLTRSLTREATDMLMKTFKRLDTDMDGHVMFSQLKSQLPKNLTFAQQRFIKQVYDISSASTFFGLDEFLTLSVLCERISSFEDDLRECFKLLDFSELDDNIKIFIEYFQKADKSQTGRIDFEAMETIIRDLVRRDFDSETGQGRLNQVLDAINPSGSEIISKVECLAYVPYFLSQHPKYDPPDENDEDENNDDDDQQNKDDNQGSQHENG</sequence>
<name>A0A8S4Q307_OWEFU</name>
<proteinExistence type="predicted"/>
<feature type="compositionally biased region" description="Pro residues" evidence="1">
    <location>
        <begin position="472"/>
        <end position="484"/>
    </location>
</feature>
<feature type="region of interest" description="Disordered" evidence="1">
    <location>
        <begin position="677"/>
        <end position="711"/>
    </location>
</feature>
<evidence type="ECO:0000256" key="1">
    <source>
        <dbReference type="SAM" id="MobiDB-lite"/>
    </source>
</evidence>
<dbReference type="InterPro" id="IPR011992">
    <property type="entry name" value="EF-hand-dom_pair"/>
</dbReference>
<dbReference type="SUPFAM" id="SSF47473">
    <property type="entry name" value="EF-hand"/>
    <property type="match status" value="1"/>
</dbReference>
<evidence type="ECO:0000313" key="4">
    <source>
        <dbReference type="Proteomes" id="UP000749559"/>
    </source>
</evidence>
<keyword evidence="4" id="KW-1185">Reference proteome</keyword>
<gene>
    <name evidence="3" type="ORF">OFUS_LOCUS23962</name>
</gene>
<feature type="compositionally biased region" description="Acidic residues" evidence="1">
    <location>
        <begin position="683"/>
        <end position="696"/>
    </location>
</feature>
<feature type="compositionally biased region" description="Basic and acidic residues" evidence="1">
    <location>
        <begin position="83"/>
        <end position="95"/>
    </location>
</feature>
<dbReference type="EMBL" id="CAIIXF020000011">
    <property type="protein sequence ID" value="CAH1800021.1"/>
    <property type="molecule type" value="Genomic_DNA"/>
</dbReference>
<accession>A0A8S4Q307</accession>
<dbReference type="AlphaFoldDB" id="A0A8S4Q307"/>